<evidence type="ECO:0000313" key="6">
    <source>
        <dbReference type="EMBL" id="MEK0084362.1"/>
    </source>
</evidence>
<dbReference type="InterPro" id="IPR000917">
    <property type="entry name" value="Sulfatase_N"/>
</dbReference>
<keyword evidence="4" id="KW-0106">Calcium</keyword>
<dbReference type="RefSeq" id="WP_418160212.1">
    <property type="nucleotide sequence ID" value="NZ_JBBLZC010000014.1"/>
</dbReference>
<keyword evidence="3" id="KW-0378">Hydrolase</keyword>
<dbReference type="InterPro" id="IPR050738">
    <property type="entry name" value="Sulfatase"/>
</dbReference>
<dbReference type="InterPro" id="IPR024607">
    <property type="entry name" value="Sulfatase_CS"/>
</dbReference>
<dbReference type="InterPro" id="IPR017850">
    <property type="entry name" value="Alkaline_phosphatase_core_sf"/>
</dbReference>
<dbReference type="Gene3D" id="3.40.720.10">
    <property type="entry name" value="Alkaline Phosphatase, subunit A"/>
    <property type="match status" value="2"/>
</dbReference>
<organism evidence="6 7">
    <name type="scientific">Benzoatithermus flavus</name>
    <dbReference type="NCBI Taxonomy" id="3108223"/>
    <lineage>
        <taxon>Bacteria</taxon>
        <taxon>Pseudomonadati</taxon>
        <taxon>Pseudomonadota</taxon>
        <taxon>Alphaproteobacteria</taxon>
        <taxon>Geminicoccales</taxon>
        <taxon>Geminicoccaceae</taxon>
        <taxon>Benzoatithermus</taxon>
    </lineage>
</organism>
<dbReference type="PANTHER" id="PTHR42693">
    <property type="entry name" value="ARYLSULFATASE FAMILY MEMBER"/>
    <property type="match status" value="1"/>
</dbReference>
<dbReference type="Pfam" id="PF00884">
    <property type="entry name" value="Sulfatase"/>
    <property type="match status" value="1"/>
</dbReference>
<proteinExistence type="inferred from homology"/>
<evidence type="ECO:0000256" key="1">
    <source>
        <dbReference type="ARBA" id="ARBA00008779"/>
    </source>
</evidence>
<comment type="caution">
    <text evidence="6">The sequence shown here is derived from an EMBL/GenBank/DDBJ whole genome shotgun (WGS) entry which is preliminary data.</text>
</comment>
<name>A0ABU8XWP7_9PROT</name>
<comment type="similarity">
    <text evidence="1">Belongs to the sulfatase family.</text>
</comment>
<dbReference type="PROSITE" id="PS00149">
    <property type="entry name" value="SULFATASE_2"/>
    <property type="match status" value="1"/>
</dbReference>
<reference evidence="6 7" key="1">
    <citation type="submission" date="2024-01" db="EMBL/GenBank/DDBJ databases">
        <title>Multi-omics insights into the function and evolution of sodium benzoate biodegradation pathways in Benzoatithermus flavus gen. nov., sp. nov. from hot spring.</title>
        <authorList>
            <person name="Hu C.-J."/>
            <person name="Li W.-J."/>
        </authorList>
    </citation>
    <scope>NUCLEOTIDE SEQUENCE [LARGE SCALE GENOMIC DNA]</scope>
    <source>
        <strain evidence="6 7">SYSU G07066</strain>
    </source>
</reference>
<evidence type="ECO:0000313" key="7">
    <source>
        <dbReference type="Proteomes" id="UP001375743"/>
    </source>
</evidence>
<dbReference type="PANTHER" id="PTHR42693:SF53">
    <property type="entry name" value="ENDO-4-O-SULFATASE"/>
    <property type="match status" value="1"/>
</dbReference>
<keyword evidence="2" id="KW-0479">Metal-binding</keyword>
<dbReference type="SUPFAM" id="SSF53649">
    <property type="entry name" value="Alkaline phosphatase-like"/>
    <property type="match status" value="1"/>
</dbReference>
<gene>
    <name evidence="6" type="ORF">U1T56_14490</name>
</gene>
<accession>A0ABU8XWP7</accession>
<evidence type="ECO:0000259" key="5">
    <source>
        <dbReference type="Pfam" id="PF00884"/>
    </source>
</evidence>
<protein>
    <submittedName>
        <fullName evidence="6">Sulfatase-like hydrolase/transferase</fullName>
    </submittedName>
</protein>
<evidence type="ECO:0000256" key="4">
    <source>
        <dbReference type="ARBA" id="ARBA00022837"/>
    </source>
</evidence>
<evidence type="ECO:0000256" key="3">
    <source>
        <dbReference type="ARBA" id="ARBA00022801"/>
    </source>
</evidence>
<evidence type="ECO:0000256" key="2">
    <source>
        <dbReference type="ARBA" id="ARBA00022723"/>
    </source>
</evidence>
<keyword evidence="7" id="KW-1185">Reference proteome</keyword>
<dbReference type="Proteomes" id="UP001375743">
    <property type="component" value="Unassembled WGS sequence"/>
</dbReference>
<feature type="domain" description="Sulfatase N-terminal" evidence="5">
    <location>
        <begin position="42"/>
        <end position="455"/>
    </location>
</feature>
<dbReference type="EMBL" id="JBBLZC010000014">
    <property type="protein sequence ID" value="MEK0084362.1"/>
    <property type="molecule type" value="Genomic_DNA"/>
</dbReference>
<sequence length="630" mass="69583">MKRRDLMRSTAAFSAGMLAGFDPAGHTVEAATGHGHLGGRRPNILLILVDELRFPSVFPAGVHDVDGFLARFMPNTHALWRRGVKFGRHFTAATACTPARGVLISGLYSQQSWLPQTIKNTPDTRVSAAPVLSRAYPTYGKLLRAAGYRTPYVGKWHVAIPPASGDRLEAYGFQGLTYPDPTGSNLQGTVGDEANGYHNDRDIADQAVAWLSARRPGETPWCLTVSFVNPHDRQFFWAGTEFKTFNGLFDGRSDNLEPFVFFSENEGQIYPPVVPWDENPLKSPPAFGYPRLPPNWESAERIMRRKPSTQTCMRLFQALVCGGAADDPGRSGFEVVSYPSPPDTYGLAQAPFAYWRRGLDSYTQIMSIVDQRIGEVVAALPRAVARETIVVFTSDHGEYAGAHGFLAGKVGALYDEAFHVPLIVVDPQGRLTGDIDIMRQGLTSSVDMLPLLVSLGHGGSRDWLTGHLAELYGRRHDMVPMLRSARAPGRHYVLLVSDELIADYFNFNDGPRHLLGLRTETFKLGVYADWHRGTTRIDRSTIETEFYDYATEGGRAELDNVPGDPRASRAMRLLLEDLVPSELRAPLPPDLRAPQALARARYLALAAQLAGLDPSDRSTLHRILGHGFDF</sequence>